<protein>
    <submittedName>
        <fullName evidence="4">TOR3A protein</fullName>
    </submittedName>
</protein>
<sequence>MGQGRLPALRGLGCCVLLLLLVLLGGSGSPGTTPPPRGPWAEEQGAVPERGQWGRARYEALKKHLGAVSALSKQYWQYVACKVWQEGCEAEEKEREERESSWSFPLVGQDYLEILSALYCSFGKCCETGDCRIINNITGLEADLGGQLHGQHLAKQVVVRAVQGFLQNPRPQKALVLSFHGWSGTGKNFVARMVASHLYQDGLKSDCVRVFVSLLHFPHHNYVDSYKAQLQRQISETLQRCRQPLLIFDEAEKLHSSLLDAIKPFMAHHNTDLQRSIFLFLSNLGGNTINEVALDFWRAGRAREEISMELLEPRLRLELQEAAENSYAHSHLLRENLVDFVVPFLPLEYHHVKLCARDAFLARGLPYTEATLDEVAQMMVFVPKEEKLFSAQGCKSVPQRINYFLP</sequence>
<evidence type="ECO:0000259" key="3">
    <source>
        <dbReference type="SMART" id="SM00382"/>
    </source>
</evidence>
<evidence type="ECO:0000256" key="2">
    <source>
        <dbReference type="SAM" id="SignalP"/>
    </source>
</evidence>
<dbReference type="SMART" id="SM00382">
    <property type="entry name" value="AAA"/>
    <property type="match status" value="1"/>
</dbReference>
<comment type="similarity">
    <text evidence="1">Belongs to the ClpA/ClpB family. Torsin subfamily.</text>
</comment>
<feature type="signal peptide" evidence="2">
    <location>
        <begin position="1"/>
        <end position="28"/>
    </location>
</feature>
<dbReference type="InterPro" id="IPR049337">
    <property type="entry name" value="TOR1A_C"/>
</dbReference>
<accession>A0A7L3EH54</accession>
<dbReference type="SUPFAM" id="SSF52540">
    <property type="entry name" value="P-loop containing nucleoside triphosphate hydrolases"/>
    <property type="match status" value="1"/>
</dbReference>
<evidence type="ECO:0000256" key="1">
    <source>
        <dbReference type="ARBA" id="ARBA00006235"/>
    </source>
</evidence>
<dbReference type="InterPro" id="IPR003593">
    <property type="entry name" value="AAA+_ATPase"/>
</dbReference>
<evidence type="ECO:0000313" key="5">
    <source>
        <dbReference type="Proteomes" id="UP000563107"/>
    </source>
</evidence>
<dbReference type="InterPro" id="IPR010448">
    <property type="entry name" value="Torsin"/>
</dbReference>
<feature type="domain" description="AAA+ ATPase" evidence="3">
    <location>
        <begin position="173"/>
        <end position="312"/>
    </location>
</feature>
<dbReference type="GO" id="GO:0005524">
    <property type="term" value="F:ATP binding"/>
    <property type="evidence" value="ECO:0007669"/>
    <property type="project" value="InterPro"/>
</dbReference>
<keyword evidence="2" id="KW-0732">Signal</keyword>
<dbReference type="GO" id="GO:0005635">
    <property type="term" value="C:nuclear envelope"/>
    <property type="evidence" value="ECO:0007669"/>
    <property type="project" value="TreeGrafter"/>
</dbReference>
<keyword evidence="5" id="KW-1185">Reference proteome</keyword>
<dbReference type="InterPro" id="IPR027417">
    <property type="entry name" value="P-loop_NTPase"/>
</dbReference>
<name>A0A7L3EH54_9PASS</name>
<dbReference type="PANTHER" id="PTHR10760">
    <property type="entry name" value="TORSIN"/>
    <property type="match status" value="1"/>
</dbReference>
<feature type="non-terminal residue" evidence="4">
    <location>
        <position position="1"/>
    </location>
</feature>
<gene>
    <name evidence="4" type="primary">Tor3a</name>
    <name evidence="4" type="ORF">CHAFRE_R07567</name>
</gene>
<organism evidence="4 5">
    <name type="scientific">Chaetops frenatus</name>
    <name type="common">Rufous rock-jumper</name>
    <dbReference type="NCBI Taxonomy" id="221966"/>
    <lineage>
        <taxon>Eukaryota</taxon>
        <taxon>Metazoa</taxon>
        <taxon>Chordata</taxon>
        <taxon>Craniata</taxon>
        <taxon>Vertebrata</taxon>
        <taxon>Euteleostomi</taxon>
        <taxon>Archelosauria</taxon>
        <taxon>Archosauria</taxon>
        <taxon>Dinosauria</taxon>
        <taxon>Saurischia</taxon>
        <taxon>Theropoda</taxon>
        <taxon>Coelurosauria</taxon>
        <taxon>Aves</taxon>
        <taxon>Neognathae</taxon>
        <taxon>Neoaves</taxon>
        <taxon>Telluraves</taxon>
        <taxon>Australaves</taxon>
        <taxon>Passeriformes</taxon>
        <taxon>Picathartidae</taxon>
        <taxon>Chaetops</taxon>
    </lineage>
</organism>
<dbReference type="PRINTS" id="PR00300">
    <property type="entry name" value="CLPPROTEASEA"/>
</dbReference>
<evidence type="ECO:0000313" key="4">
    <source>
        <dbReference type="EMBL" id="NXT67331.1"/>
    </source>
</evidence>
<dbReference type="EMBL" id="VZTR01020086">
    <property type="protein sequence ID" value="NXT67331.1"/>
    <property type="molecule type" value="Genomic_DNA"/>
</dbReference>
<dbReference type="Gene3D" id="3.40.50.300">
    <property type="entry name" value="P-loop containing nucleotide triphosphate hydrolases"/>
    <property type="match status" value="1"/>
</dbReference>
<proteinExistence type="inferred from homology"/>
<feature type="non-terminal residue" evidence="4">
    <location>
        <position position="406"/>
    </location>
</feature>
<dbReference type="GO" id="GO:0005788">
    <property type="term" value="C:endoplasmic reticulum lumen"/>
    <property type="evidence" value="ECO:0007669"/>
    <property type="project" value="TreeGrafter"/>
</dbReference>
<dbReference type="Proteomes" id="UP000563107">
    <property type="component" value="Unassembled WGS sequence"/>
</dbReference>
<reference evidence="4 5" key="1">
    <citation type="submission" date="2019-09" db="EMBL/GenBank/DDBJ databases">
        <title>Bird 10,000 Genomes (B10K) Project - Family phase.</title>
        <authorList>
            <person name="Zhang G."/>
        </authorList>
    </citation>
    <scope>NUCLEOTIDE SEQUENCE [LARGE SCALE GENOMIC DNA]</scope>
    <source>
        <strain evidence="4">B10K-DU-012-41</strain>
    </source>
</reference>
<dbReference type="GO" id="GO:0016887">
    <property type="term" value="F:ATP hydrolysis activity"/>
    <property type="evidence" value="ECO:0007669"/>
    <property type="project" value="InterPro"/>
</dbReference>
<feature type="chain" id="PRO_5029826429" evidence="2">
    <location>
        <begin position="29"/>
        <end position="406"/>
    </location>
</feature>
<dbReference type="AlphaFoldDB" id="A0A7L3EH54"/>
<dbReference type="PANTHER" id="PTHR10760:SF3">
    <property type="entry name" value="TORSIN-3A"/>
    <property type="match status" value="1"/>
</dbReference>
<dbReference type="InterPro" id="IPR001270">
    <property type="entry name" value="ClpA/B"/>
</dbReference>
<dbReference type="Pfam" id="PF06309">
    <property type="entry name" value="Torsin"/>
    <property type="match status" value="1"/>
</dbReference>
<dbReference type="Pfam" id="PF21376">
    <property type="entry name" value="TOR1A_C"/>
    <property type="match status" value="1"/>
</dbReference>
<comment type="caution">
    <text evidence="4">The sequence shown here is derived from an EMBL/GenBank/DDBJ whole genome shotgun (WGS) entry which is preliminary data.</text>
</comment>